<sequence length="253" mass="27898">LSPASEEELSPASPPHSPMSGPAPSQALPQTTSGPAHSPSSTPTSACRSHNSFPGFPPVAAAGTCPSPSGLCLQYAQSLHFAVNSVNALRLRHERCCIKQEDYTSVMSCCEDSTEASPCHRDGDWFIKLLQAEVERLEGWCQQMEREAEENDLPEEVLEKIRSAVGSAQLLMSQKFQQFFRLCQQNMDPNAFPLPTSQDLAGFWDLLQLSVEDVTLKFDELLQIKSNNWVLIDMTDKQVSGHLPGNSFQLLLH</sequence>
<dbReference type="Pfam" id="PF03359">
    <property type="entry name" value="GKAP"/>
    <property type="match status" value="1"/>
</dbReference>
<proteinExistence type="inferred from homology"/>
<feature type="region of interest" description="Disordered" evidence="2">
    <location>
        <begin position="1"/>
        <end position="49"/>
    </location>
</feature>
<dbReference type="Proteomes" id="UP000314986">
    <property type="component" value="Unassembled WGS sequence"/>
</dbReference>
<organism evidence="3 4">
    <name type="scientific">Callorhinchus milii</name>
    <name type="common">Ghost shark</name>
    <dbReference type="NCBI Taxonomy" id="7868"/>
    <lineage>
        <taxon>Eukaryota</taxon>
        <taxon>Metazoa</taxon>
        <taxon>Chordata</taxon>
        <taxon>Craniata</taxon>
        <taxon>Vertebrata</taxon>
        <taxon>Chondrichthyes</taxon>
        <taxon>Holocephali</taxon>
        <taxon>Chimaeriformes</taxon>
        <taxon>Callorhinchidae</taxon>
        <taxon>Callorhinchus</taxon>
    </lineage>
</organism>
<dbReference type="InterPro" id="IPR005026">
    <property type="entry name" value="SAPAP"/>
</dbReference>
<reference evidence="4" key="2">
    <citation type="journal article" date="2007" name="PLoS Biol.">
        <title>Survey sequencing and comparative analysis of the elephant shark (Callorhinchus milii) genome.</title>
        <authorList>
            <person name="Venkatesh B."/>
            <person name="Kirkness E.F."/>
            <person name="Loh Y.H."/>
            <person name="Halpern A.L."/>
            <person name="Lee A.P."/>
            <person name="Johnson J."/>
            <person name="Dandona N."/>
            <person name="Viswanathan L.D."/>
            <person name="Tay A."/>
            <person name="Venter J.C."/>
            <person name="Strausberg R.L."/>
            <person name="Brenner S."/>
        </authorList>
    </citation>
    <scope>NUCLEOTIDE SEQUENCE [LARGE SCALE GENOMIC DNA]</scope>
</reference>
<evidence type="ECO:0000256" key="2">
    <source>
        <dbReference type="SAM" id="MobiDB-lite"/>
    </source>
</evidence>
<dbReference type="GO" id="GO:0099572">
    <property type="term" value="C:postsynaptic specialization"/>
    <property type="evidence" value="ECO:0007669"/>
    <property type="project" value="TreeGrafter"/>
</dbReference>
<keyword evidence="4" id="KW-1185">Reference proteome</keyword>
<dbReference type="GeneTree" id="ENSGT00940000159513"/>
<reference evidence="4" key="1">
    <citation type="journal article" date="2006" name="Science">
        <title>Ancient noncoding elements conserved in the human genome.</title>
        <authorList>
            <person name="Venkatesh B."/>
            <person name="Kirkness E.F."/>
            <person name="Loh Y.H."/>
            <person name="Halpern A.L."/>
            <person name="Lee A.P."/>
            <person name="Johnson J."/>
            <person name="Dandona N."/>
            <person name="Viswanathan L.D."/>
            <person name="Tay A."/>
            <person name="Venter J.C."/>
            <person name="Strausberg R.L."/>
            <person name="Brenner S."/>
        </authorList>
    </citation>
    <scope>NUCLEOTIDE SEQUENCE [LARGE SCALE GENOMIC DNA]</scope>
</reference>
<dbReference type="GO" id="GO:0098978">
    <property type="term" value="C:glutamatergic synapse"/>
    <property type="evidence" value="ECO:0007669"/>
    <property type="project" value="TreeGrafter"/>
</dbReference>
<name>A0A4W3HR28_CALMI</name>
<dbReference type="PANTHER" id="PTHR12353">
    <property type="entry name" value="DISKS LARGE-ASSOCIATED PROTEIN DAP SAP90/PSD-95-ASSOCIATED PROTEIN"/>
    <property type="match status" value="1"/>
</dbReference>
<reference evidence="3" key="4">
    <citation type="submission" date="2025-08" db="UniProtKB">
        <authorList>
            <consortium name="Ensembl"/>
        </authorList>
    </citation>
    <scope>IDENTIFICATION</scope>
</reference>
<evidence type="ECO:0000256" key="1">
    <source>
        <dbReference type="ARBA" id="ARBA00008839"/>
    </source>
</evidence>
<evidence type="ECO:0000313" key="3">
    <source>
        <dbReference type="Ensembl" id="ENSCMIP00000017477.1"/>
    </source>
</evidence>
<dbReference type="Ensembl" id="ENSCMIT00000017815.1">
    <property type="protein sequence ID" value="ENSCMIP00000017477.1"/>
    <property type="gene ID" value="ENSCMIG00000008307.1"/>
</dbReference>
<comment type="similarity">
    <text evidence="1">Belongs to the SAPAP family.</text>
</comment>
<protein>
    <submittedName>
        <fullName evidence="3">Discs, large (Drosophila) homolog-associated protein 3</fullName>
    </submittedName>
</protein>
<reference evidence="4" key="3">
    <citation type="journal article" date="2014" name="Nature">
        <title>Elephant shark genome provides unique insights into gnathostome evolution.</title>
        <authorList>
            <consortium name="International Elephant Shark Genome Sequencing Consortium"/>
            <person name="Venkatesh B."/>
            <person name="Lee A.P."/>
            <person name="Ravi V."/>
            <person name="Maurya A.K."/>
            <person name="Lian M.M."/>
            <person name="Swann J.B."/>
            <person name="Ohta Y."/>
            <person name="Flajnik M.F."/>
            <person name="Sutoh Y."/>
            <person name="Kasahara M."/>
            <person name="Hoon S."/>
            <person name="Gangu V."/>
            <person name="Roy S.W."/>
            <person name="Irimia M."/>
            <person name="Korzh V."/>
            <person name="Kondrychyn I."/>
            <person name="Lim Z.W."/>
            <person name="Tay B.H."/>
            <person name="Tohari S."/>
            <person name="Kong K.W."/>
            <person name="Ho S."/>
            <person name="Lorente-Galdos B."/>
            <person name="Quilez J."/>
            <person name="Marques-Bonet T."/>
            <person name="Raney B.J."/>
            <person name="Ingham P.W."/>
            <person name="Tay A."/>
            <person name="Hillier L.W."/>
            <person name="Minx P."/>
            <person name="Boehm T."/>
            <person name="Wilson R.K."/>
            <person name="Brenner S."/>
            <person name="Warren W.C."/>
        </authorList>
    </citation>
    <scope>NUCLEOTIDE SEQUENCE [LARGE SCALE GENOMIC DNA]</scope>
</reference>
<dbReference type="GO" id="GO:0060090">
    <property type="term" value="F:molecular adaptor activity"/>
    <property type="evidence" value="ECO:0007669"/>
    <property type="project" value="TreeGrafter"/>
</dbReference>
<reference evidence="3" key="5">
    <citation type="submission" date="2025-09" db="UniProtKB">
        <authorList>
            <consortium name="Ensembl"/>
        </authorList>
    </citation>
    <scope>IDENTIFICATION</scope>
</reference>
<accession>A0A4W3HR28</accession>
<dbReference type="PANTHER" id="PTHR12353:SF4">
    <property type="entry name" value="DISKS LARGE-ASSOCIATED PROTEIN 3"/>
    <property type="match status" value="1"/>
</dbReference>
<dbReference type="AlphaFoldDB" id="A0A4W3HR28"/>
<dbReference type="GO" id="GO:0023052">
    <property type="term" value="P:signaling"/>
    <property type="evidence" value="ECO:0007669"/>
    <property type="project" value="InterPro"/>
</dbReference>
<evidence type="ECO:0000313" key="4">
    <source>
        <dbReference type="Proteomes" id="UP000314986"/>
    </source>
</evidence>
<feature type="compositionally biased region" description="Low complexity" evidence="2">
    <location>
        <begin position="31"/>
        <end position="45"/>
    </location>
</feature>